<sequence>MRHSKLRPSLLFYLAEASSYLYLHSSPNGEKLVPYAFSSAIASPTIRSFSNGLFLLQCRNVESHLEGCRVYNLATKQSKKILVNVDRKYRIDFGLNLVFDPLESPHYIDQAYSEEIRKLVEALSD</sequence>
<gene>
    <name evidence="1" type="ORF">SASPL_102303</name>
</gene>
<evidence type="ECO:0000313" key="2">
    <source>
        <dbReference type="Proteomes" id="UP000298416"/>
    </source>
</evidence>
<dbReference type="Proteomes" id="UP000298416">
    <property type="component" value="Unassembled WGS sequence"/>
</dbReference>
<protein>
    <submittedName>
        <fullName evidence="1">Uncharacterized protein</fullName>
    </submittedName>
</protein>
<reference evidence="1" key="1">
    <citation type="submission" date="2018-01" db="EMBL/GenBank/DDBJ databases">
        <authorList>
            <person name="Mao J.F."/>
        </authorList>
    </citation>
    <scope>NUCLEOTIDE SEQUENCE</scope>
    <source>
        <strain evidence="1">Huo1</strain>
        <tissue evidence="1">Leaf</tissue>
    </source>
</reference>
<accession>A0A8X8YX84</accession>
<dbReference type="EMBL" id="PNBA02000001">
    <property type="protein sequence ID" value="KAG6437388.1"/>
    <property type="molecule type" value="Genomic_DNA"/>
</dbReference>
<reference evidence="1" key="2">
    <citation type="submission" date="2020-08" db="EMBL/GenBank/DDBJ databases">
        <title>Plant Genome Project.</title>
        <authorList>
            <person name="Zhang R.-G."/>
        </authorList>
    </citation>
    <scope>NUCLEOTIDE SEQUENCE</scope>
    <source>
        <strain evidence="1">Huo1</strain>
        <tissue evidence="1">Leaf</tissue>
    </source>
</reference>
<keyword evidence="2" id="KW-1185">Reference proteome</keyword>
<dbReference type="AlphaFoldDB" id="A0A8X8YX84"/>
<name>A0A8X8YX84_SALSN</name>
<comment type="caution">
    <text evidence="1">The sequence shown here is derived from an EMBL/GenBank/DDBJ whole genome shotgun (WGS) entry which is preliminary data.</text>
</comment>
<evidence type="ECO:0000313" key="1">
    <source>
        <dbReference type="EMBL" id="KAG6437388.1"/>
    </source>
</evidence>
<proteinExistence type="predicted"/>
<organism evidence="1">
    <name type="scientific">Salvia splendens</name>
    <name type="common">Scarlet sage</name>
    <dbReference type="NCBI Taxonomy" id="180675"/>
    <lineage>
        <taxon>Eukaryota</taxon>
        <taxon>Viridiplantae</taxon>
        <taxon>Streptophyta</taxon>
        <taxon>Embryophyta</taxon>
        <taxon>Tracheophyta</taxon>
        <taxon>Spermatophyta</taxon>
        <taxon>Magnoliopsida</taxon>
        <taxon>eudicotyledons</taxon>
        <taxon>Gunneridae</taxon>
        <taxon>Pentapetalae</taxon>
        <taxon>asterids</taxon>
        <taxon>lamiids</taxon>
        <taxon>Lamiales</taxon>
        <taxon>Lamiaceae</taxon>
        <taxon>Nepetoideae</taxon>
        <taxon>Mentheae</taxon>
        <taxon>Salviinae</taxon>
        <taxon>Salvia</taxon>
        <taxon>Salvia subgen. Calosphace</taxon>
        <taxon>core Calosphace</taxon>
    </lineage>
</organism>